<feature type="transmembrane region" description="Helical" evidence="2">
    <location>
        <begin position="157"/>
        <end position="179"/>
    </location>
</feature>
<feature type="compositionally biased region" description="Pro residues" evidence="1">
    <location>
        <begin position="33"/>
        <end position="81"/>
    </location>
</feature>
<dbReference type="Proteomes" id="UP000067626">
    <property type="component" value="Chromosome"/>
</dbReference>
<evidence type="ECO:0000313" key="4">
    <source>
        <dbReference type="EMBL" id="AKT39166.1"/>
    </source>
</evidence>
<feature type="compositionally biased region" description="Low complexity" evidence="1">
    <location>
        <begin position="22"/>
        <end position="32"/>
    </location>
</feature>
<dbReference type="AlphaFoldDB" id="A0A0K1EE74"/>
<name>A0A0K1EE74_CHOCO</name>
<evidence type="ECO:0000313" key="5">
    <source>
        <dbReference type="Proteomes" id="UP000067626"/>
    </source>
</evidence>
<feature type="signal peptide" evidence="3">
    <location>
        <begin position="1"/>
        <end position="21"/>
    </location>
</feature>
<gene>
    <name evidence="4" type="ORF">CMC5_033130</name>
</gene>
<organism evidence="4 5">
    <name type="scientific">Chondromyces crocatus</name>
    <dbReference type="NCBI Taxonomy" id="52"/>
    <lineage>
        <taxon>Bacteria</taxon>
        <taxon>Pseudomonadati</taxon>
        <taxon>Myxococcota</taxon>
        <taxon>Polyangia</taxon>
        <taxon>Polyangiales</taxon>
        <taxon>Polyangiaceae</taxon>
        <taxon>Chondromyces</taxon>
    </lineage>
</organism>
<accession>A0A0K1EE74</accession>
<feature type="chain" id="PRO_5005459291" evidence="3">
    <location>
        <begin position="22"/>
        <end position="282"/>
    </location>
</feature>
<feature type="region of interest" description="Disordered" evidence="1">
    <location>
        <begin position="22"/>
        <end position="111"/>
    </location>
</feature>
<keyword evidence="3" id="KW-0732">Signal</keyword>
<protein>
    <submittedName>
        <fullName evidence="4">Uncharacterized protein</fullName>
    </submittedName>
</protein>
<dbReference type="EMBL" id="CP012159">
    <property type="protein sequence ID" value="AKT39166.1"/>
    <property type="molecule type" value="Genomic_DNA"/>
</dbReference>
<feature type="transmembrane region" description="Helical" evidence="2">
    <location>
        <begin position="220"/>
        <end position="243"/>
    </location>
</feature>
<reference evidence="4 5" key="1">
    <citation type="submission" date="2015-07" db="EMBL/GenBank/DDBJ databases">
        <title>Genome analysis of myxobacterium Chondromyces crocatus Cm c5 reveals a high potential for natural compound synthesis and the genetic basis for the loss of fruiting body formation.</title>
        <authorList>
            <person name="Zaburannyi N."/>
            <person name="Bunk B."/>
            <person name="Maier J."/>
            <person name="Overmann J."/>
            <person name="Mueller R."/>
        </authorList>
    </citation>
    <scope>NUCLEOTIDE SEQUENCE [LARGE SCALE GENOMIC DNA]</scope>
    <source>
        <strain evidence="4 5">Cm c5</strain>
    </source>
</reference>
<evidence type="ECO:0000256" key="2">
    <source>
        <dbReference type="SAM" id="Phobius"/>
    </source>
</evidence>
<keyword evidence="2" id="KW-0472">Membrane</keyword>
<proteinExistence type="predicted"/>
<sequence>MLRRLVSLAALAGVPWLPASAAAQVPQAQVPQAQPPQAQPPQAQPPQAQPPQAQPPQAQPPQAQPPQAQPGGPGPHAPVPGDPRSETALQEGPPAAAPPSGDYGPPVPPGGGHGAPFPYPYPPVYMEPAAFPRTLPYRERVPPPPGYRLETTVSRPLVISGGALLGTAYLVAALTGGTIVTMGERGASDHLPLFVPLAGPFITMATAPDAGIGGRHDGPLGMLLLFDGVAQVTGAVLLVAGLLSNKPVWVRDDIPQKAQVTPRVTLPEFTMGPQGGGVRVRF</sequence>
<evidence type="ECO:0000256" key="1">
    <source>
        <dbReference type="SAM" id="MobiDB-lite"/>
    </source>
</evidence>
<keyword evidence="5" id="KW-1185">Reference proteome</keyword>
<evidence type="ECO:0000256" key="3">
    <source>
        <dbReference type="SAM" id="SignalP"/>
    </source>
</evidence>
<dbReference type="KEGG" id="ccro:CMC5_033130"/>
<keyword evidence="2" id="KW-1133">Transmembrane helix</keyword>
<keyword evidence="2" id="KW-0812">Transmembrane</keyword>